<dbReference type="AlphaFoldDB" id="A0A0E9RJY3"/>
<organism evidence="1">
    <name type="scientific">Anguilla anguilla</name>
    <name type="common">European freshwater eel</name>
    <name type="synonym">Muraena anguilla</name>
    <dbReference type="NCBI Taxonomy" id="7936"/>
    <lineage>
        <taxon>Eukaryota</taxon>
        <taxon>Metazoa</taxon>
        <taxon>Chordata</taxon>
        <taxon>Craniata</taxon>
        <taxon>Vertebrata</taxon>
        <taxon>Euteleostomi</taxon>
        <taxon>Actinopterygii</taxon>
        <taxon>Neopterygii</taxon>
        <taxon>Teleostei</taxon>
        <taxon>Anguilliformes</taxon>
        <taxon>Anguillidae</taxon>
        <taxon>Anguilla</taxon>
    </lineage>
</organism>
<protein>
    <submittedName>
        <fullName evidence="1">Uncharacterized protein</fullName>
    </submittedName>
</protein>
<dbReference type="EMBL" id="GBXM01079919">
    <property type="protein sequence ID" value="JAH28658.1"/>
    <property type="molecule type" value="Transcribed_RNA"/>
</dbReference>
<evidence type="ECO:0000313" key="1">
    <source>
        <dbReference type="EMBL" id="JAH28658.1"/>
    </source>
</evidence>
<sequence>MCCSSQYRSAAILGLMVGNTGETTITYTQQP</sequence>
<proteinExistence type="predicted"/>
<reference evidence="1" key="2">
    <citation type="journal article" date="2015" name="Fish Shellfish Immunol.">
        <title>Early steps in the European eel (Anguilla anguilla)-Vibrio vulnificus interaction in the gills: Role of the RtxA13 toxin.</title>
        <authorList>
            <person name="Callol A."/>
            <person name="Pajuelo D."/>
            <person name="Ebbesson L."/>
            <person name="Teles M."/>
            <person name="MacKenzie S."/>
            <person name="Amaro C."/>
        </authorList>
    </citation>
    <scope>NUCLEOTIDE SEQUENCE</scope>
</reference>
<name>A0A0E9RJY3_ANGAN</name>
<reference evidence="1" key="1">
    <citation type="submission" date="2014-11" db="EMBL/GenBank/DDBJ databases">
        <authorList>
            <person name="Amaro Gonzalez C."/>
        </authorList>
    </citation>
    <scope>NUCLEOTIDE SEQUENCE</scope>
</reference>
<accession>A0A0E9RJY3</accession>